<dbReference type="OrthoDB" id="458118at2"/>
<dbReference type="SMART" id="SM00860">
    <property type="entry name" value="SMI1_KNR4"/>
    <property type="match status" value="1"/>
</dbReference>
<proteinExistence type="predicted"/>
<feature type="domain" description="Knr4/Smi1-like" evidence="1">
    <location>
        <begin position="16"/>
        <end position="144"/>
    </location>
</feature>
<keyword evidence="3" id="KW-1185">Reference proteome</keyword>
<dbReference type="SUPFAM" id="SSF160631">
    <property type="entry name" value="SMI1/KNR4-like"/>
    <property type="match status" value="1"/>
</dbReference>
<dbReference type="InterPro" id="IPR018958">
    <property type="entry name" value="Knr4/Smi1-like_dom"/>
</dbReference>
<name>A0A1H5QPI2_9PSEU</name>
<dbReference type="Gene3D" id="3.40.1580.10">
    <property type="entry name" value="SMI1/KNR4-like"/>
    <property type="match status" value="1"/>
</dbReference>
<dbReference type="STRING" id="218821.SAMN05421837_1031022"/>
<accession>A0A1H5QPI2</accession>
<dbReference type="EMBL" id="FNUJ01000003">
    <property type="protein sequence ID" value="SEF27754.1"/>
    <property type="molecule type" value="Genomic_DNA"/>
</dbReference>
<protein>
    <submittedName>
        <fullName evidence="2">SMI1 / KNR4 family (SUKH-1)</fullName>
    </submittedName>
</protein>
<evidence type="ECO:0000313" key="2">
    <source>
        <dbReference type="EMBL" id="SEF27754.1"/>
    </source>
</evidence>
<dbReference type="Proteomes" id="UP000198878">
    <property type="component" value="Unassembled WGS sequence"/>
</dbReference>
<dbReference type="AlphaFoldDB" id="A0A1H5QPI2"/>
<reference evidence="3" key="1">
    <citation type="submission" date="2016-10" db="EMBL/GenBank/DDBJ databases">
        <authorList>
            <person name="Varghese N."/>
            <person name="Submissions S."/>
        </authorList>
    </citation>
    <scope>NUCLEOTIDE SEQUENCE [LARGE SCALE GENOMIC DNA]</scope>
    <source>
        <strain evidence="3">DSM 44654</strain>
    </source>
</reference>
<evidence type="ECO:0000313" key="3">
    <source>
        <dbReference type="Proteomes" id="UP000198878"/>
    </source>
</evidence>
<dbReference type="Pfam" id="PF09346">
    <property type="entry name" value="SMI1_KNR4"/>
    <property type="match status" value="1"/>
</dbReference>
<dbReference type="InterPro" id="IPR037883">
    <property type="entry name" value="Knr4/Smi1-like_sf"/>
</dbReference>
<sequence length="150" mass="16883">MLTDAQRDEGRLGFEPAAEESLQALERRLGVRLPRTYRSFLATSNGWSSMAGGVNLLAVEQVDWFTKLTSKLLTIWSEPGMKFFVGNLEAFDRCVLISEMDDRDYFLLDPGRVGDDGEWAAYEWNEREGVELDRYASFGALVTARSASIS</sequence>
<evidence type="ECO:0000259" key="1">
    <source>
        <dbReference type="SMART" id="SM00860"/>
    </source>
</evidence>
<organism evidence="2 3">
    <name type="scientific">Amycolatopsis pretoriensis</name>
    <dbReference type="NCBI Taxonomy" id="218821"/>
    <lineage>
        <taxon>Bacteria</taxon>
        <taxon>Bacillati</taxon>
        <taxon>Actinomycetota</taxon>
        <taxon>Actinomycetes</taxon>
        <taxon>Pseudonocardiales</taxon>
        <taxon>Pseudonocardiaceae</taxon>
        <taxon>Amycolatopsis</taxon>
    </lineage>
</organism>
<gene>
    <name evidence="2" type="ORF">SAMN05421837_1031022</name>
</gene>